<evidence type="ECO:0000313" key="1">
    <source>
        <dbReference type="EMBL" id="KAG7090036.1"/>
    </source>
</evidence>
<name>A0A9P7RVM2_9AGAR</name>
<organism evidence="1 2">
    <name type="scientific">Marasmius oreades</name>
    <name type="common">fairy-ring Marasmius</name>
    <dbReference type="NCBI Taxonomy" id="181124"/>
    <lineage>
        <taxon>Eukaryota</taxon>
        <taxon>Fungi</taxon>
        <taxon>Dikarya</taxon>
        <taxon>Basidiomycota</taxon>
        <taxon>Agaricomycotina</taxon>
        <taxon>Agaricomycetes</taxon>
        <taxon>Agaricomycetidae</taxon>
        <taxon>Agaricales</taxon>
        <taxon>Marasmiineae</taxon>
        <taxon>Marasmiaceae</taxon>
        <taxon>Marasmius</taxon>
    </lineage>
</organism>
<dbReference type="KEGG" id="more:E1B28_011656"/>
<dbReference type="Proteomes" id="UP001049176">
    <property type="component" value="Chromosome 7"/>
</dbReference>
<dbReference type="OrthoDB" id="2591431at2759"/>
<proteinExistence type="predicted"/>
<dbReference type="AlphaFoldDB" id="A0A9P7RVM2"/>
<comment type="caution">
    <text evidence="1">The sequence shown here is derived from an EMBL/GenBank/DDBJ whole genome shotgun (WGS) entry which is preliminary data.</text>
</comment>
<sequence>MTIPDSSFQDNKGTQMFFAMSDATGPVSGGTSSLMVVGDATSGQSYNTTSPGNEFFSVESTLTQCSGFPLTLYDSARLPLTIFAWIPGGLDSFVLPFGPPTATSFDWKANISAQTQVTFSVIDSQGRSGGTDNIHIVEPSNRQVVFAKY</sequence>
<keyword evidence="2" id="KW-1185">Reference proteome</keyword>
<reference evidence="1" key="1">
    <citation type="journal article" date="2021" name="Genome Biol. Evol.">
        <title>The assembled and annotated genome of the fairy-ring fungus Marasmius oreades.</title>
        <authorList>
            <person name="Hiltunen M."/>
            <person name="Ament-Velasquez S.L."/>
            <person name="Johannesson H."/>
        </authorList>
    </citation>
    <scope>NUCLEOTIDE SEQUENCE</scope>
    <source>
        <strain evidence="1">03SP1</strain>
    </source>
</reference>
<accession>A0A9P7RVM2</accession>
<dbReference type="GeneID" id="66080731"/>
<gene>
    <name evidence="1" type="ORF">E1B28_011656</name>
</gene>
<dbReference type="EMBL" id="CM032187">
    <property type="protein sequence ID" value="KAG7090036.1"/>
    <property type="molecule type" value="Genomic_DNA"/>
</dbReference>
<dbReference type="RefSeq" id="XP_043006506.1">
    <property type="nucleotide sequence ID" value="XM_043156713.1"/>
</dbReference>
<protein>
    <submittedName>
        <fullName evidence="1">Uncharacterized protein</fullName>
    </submittedName>
</protein>
<evidence type="ECO:0000313" key="2">
    <source>
        <dbReference type="Proteomes" id="UP001049176"/>
    </source>
</evidence>